<name>A0A9P7E8R2_9AGAM</name>
<evidence type="ECO:0000313" key="3">
    <source>
        <dbReference type="Proteomes" id="UP000807769"/>
    </source>
</evidence>
<dbReference type="AlphaFoldDB" id="A0A9P7E8R2"/>
<reference evidence="2" key="1">
    <citation type="journal article" date="2020" name="New Phytol.">
        <title>Comparative genomics reveals dynamic genome evolution in host specialist ectomycorrhizal fungi.</title>
        <authorList>
            <person name="Lofgren L.A."/>
            <person name="Nguyen N.H."/>
            <person name="Vilgalys R."/>
            <person name="Ruytinx J."/>
            <person name="Liao H.L."/>
            <person name="Branco S."/>
            <person name="Kuo A."/>
            <person name="LaButti K."/>
            <person name="Lipzen A."/>
            <person name="Andreopoulos W."/>
            <person name="Pangilinan J."/>
            <person name="Riley R."/>
            <person name="Hundley H."/>
            <person name="Na H."/>
            <person name="Barry K."/>
            <person name="Grigoriev I.V."/>
            <person name="Stajich J.E."/>
            <person name="Kennedy P.G."/>
        </authorList>
    </citation>
    <scope>NUCLEOTIDE SEQUENCE</scope>
    <source>
        <strain evidence="2">MN1</strain>
    </source>
</reference>
<protein>
    <submittedName>
        <fullName evidence="2">Uncharacterized protein</fullName>
    </submittedName>
</protein>
<feature type="region of interest" description="Disordered" evidence="1">
    <location>
        <begin position="436"/>
        <end position="471"/>
    </location>
</feature>
<keyword evidence="3" id="KW-1185">Reference proteome</keyword>
<dbReference type="GeneID" id="64627009"/>
<dbReference type="EMBL" id="JABBWG010000020">
    <property type="protein sequence ID" value="KAG1814638.1"/>
    <property type="molecule type" value="Genomic_DNA"/>
</dbReference>
<evidence type="ECO:0000313" key="2">
    <source>
        <dbReference type="EMBL" id="KAG1814638.1"/>
    </source>
</evidence>
<feature type="region of interest" description="Disordered" evidence="1">
    <location>
        <begin position="173"/>
        <end position="196"/>
    </location>
</feature>
<comment type="caution">
    <text evidence="2">The sequence shown here is derived from an EMBL/GenBank/DDBJ whole genome shotgun (WGS) entry which is preliminary data.</text>
</comment>
<gene>
    <name evidence="2" type="ORF">BJ212DRAFT_1300444</name>
</gene>
<sequence length="471" mass="52235">MATGTPNKGSCHRRSVRTIWLGPFFTGFQGPVVWLGRDSEVIGHLSSITVLSTFLEAPKLPKLHERVYIKGGRESAGVHASATWCYGITGVTIDKGTKLLLVPTNAALLNCDRTRRSRRQTSSGYHEKGSWEERIFLPVSVSSGMCGSRKVEHAKWFECILWDSSVSWRGSFMSTPSSGTENENQRDGRSFVAKQGNSRNKIASSIHVTASMAGGRWTILDDQVRAKIDKTLVWSSTGINVDWAFRKDSHWFRKAPYCLAGTAKQANSAGLTANDRPQSENHPKMRGIGAASQLIYLADQMPKEIHTIWEFSNNTSLQILDEDVHTPFLCPHVPADFRYYDQIEGRDNTNPLDNKDRRQSQEDVAAIFGFVRDSFASSGKPAYSTQPSMTGLLRRQDANVPCSCQGDTTNIRKSAKLLDLACEQPCTTDPQTIHKTWESSTTKTKLKDSSGQPFLRIDGSGAEKSPRQDLG</sequence>
<accession>A0A9P7E8R2</accession>
<dbReference type="Proteomes" id="UP000807769">
    <property type="component" value="Unassembled WGS sequence"/>
</dbReference>
<proteinExistence type="predicted"/>
<organism evidence="2 3">
    <name type="scientific">Suillus subaureus</name>
    <dbReference type="NCBI Taxonomy" id="48587"/>
    <lineage>
        <taxon>Eukaryota</taxon>
        <taxon>Fungi</taxon>
        <taxon>Dikarya</taxon>
        <taxon>Basidiomycota</taxon>
        <taxon>Agaricomycotina</taxon>
        <taxon>Agaricomycetes</taxon>
        <taxon>Agaricomycetidae</taxon>
        <taxon>Boletales</taxon>
        <taxon>Suillineae</taxon>
        <taxon>Suillaceae</taxon>
        <taxon>Suillus</taxon>
    </lineage>
</organism>
<dbReference type="RefSeq" id="XP_041191974.1">
    <property type="nucleotide sequence ID" value="XM_041332992.1"/>
</dbReference>
<evidence type="ECO:0000256" key="1">
    <source>
        <dbReference type="SAM" id="MobiDB-lite"/>
    </source>
</evidence>
<feature type="compositionally biased region" description="Polar residues" evidence="1">
    <location>
        <begin position="173"/>
        <end position="182"/>
    </location>
</feature>
<dbReference type="OrthoDB" id="10684625at2759"/>